<dbReference type="RefSeq" id="WP_234686398.1">
    <property type="nucleotide sequence ID" value="NZ_CAHPSC010000011.1"/>
</dbReference>
<dbReference type="AlphaFoldDB" id="A0AA35D690"/>
<accession>A0AA35D690</accession>
<dbReference type="Proteomes" id="UP000834458">
    <property type="component" value="Unassembled WGS sequence"/>
</dbReference>
<gene>
    <name evidence="1" type="ORF">GHA_01106</name>
</gene>
<name>A0AA35D690_9BURK</name>
<comment type="caution">
    <text evidence="1">The sequence shown here is derived from an EMBL/GenBank/DDBJ whole genome shotgun (WGS) entry which is preliminary data.</text>
</comment>
<reference evidence="1" key="1">
    <citation type="submission" date="2020-05" db="EMBL/GenBank/DDBJ databases">
        <authorList>
            <person name="Delgado-Blas J."/>
        </authorList>
    </citation>
    <scope>NUCLEOTIDE SEQUENCE</scope>
    <source>
        <strain evidence="1">BB1454</strain>
    </source>
</reference>
<organism evidence="1 2">
    <name type="scientific">Comamonas aquatica</name>
    <dbReference type="NCBI Taxonomy" id="225991"/>
    <lineage>
        <taxon>Bacteria</taxon>
        <taxon>Pseudomonadati</taxon>
        <taxon>Pseudomonadota</taxon>
        <taxon>Betaproteobacteria</taxon>
        <taxon>Burkholderiales</taxon>
        <taxon>Comamonadaceae</taxon>
        <taxon>Comamonas</taxon>
    </lineage>
</organism>
<protein>
    <submittedName>
        <fullName evidence="1">Uncharacterized protein</fullName>
    </submittedName>
</protein>
<evidence type="ECO:0000313" key="1">
    <source>
        <dbReference type="EMBL" id="CAB5675609.1"/>
    </source>
</evidence>
<dbReference type="EMBL" id="CAHPSC010000011">
    <property type="protein sequence ID" value="CAB5675609.1"/>
    <property type="molecule type" value="Genomic_DNA"/>
</dbReference>
<sequence>MTCQDCAQAQTAKHWGGYHADCHGCQVRSLATGPAYFSAVQANAITGQYRGALQALFGEGWRQAHEEVKAEHARLAAMPDP</sequence>
<evidence type="ECO:0000313" key="2">
    <source>
        <dbReference type="Proteomes" id="UP000834458"/>
    </source>
</evidence>
<proteinExistence type="predicted"/>